<feature type="transmembrane region" description="Helical" evidence="1">
    <location>
        <begin position="33"/>
        <end position="57"/>
    </location>
</feature>
<reference evidence="2 3" key="1">
    <citation type="journal article" date="2023" name="Mol. Ecol. Resour.">
        <title>Chromosome-level genome assembly of a triploid poplar Populus alba 'Berolinensis'.</title>
        <authorList>
            <person name="Chen S."/>
            <person name="Yu Y."/>
            <person name="Wang X."/>
            <person name="Wang S."/>
            <person name="Zhang T."/>
            <person name="Zhou Y."/>
            <person name="He R."/>
            <person name="Meng N."/>
            <person name="Wang Y."/>
            <person name="Liu W."/>
            <person name="Liu Z."/>
            <person name="Liu J."/>
            <person name="Guo Q."/>
            <person name="Huang H."/>
            <person name="Sederoff R.R."/>
            <person name="Wang G."/>
            <person name="Qu G."/>
            <person name="Chen S."/>
        </authorList>
    </citation>
    <scope>NUCLEOTIDE SEQUENCE [LARGE SCALE GENOMIC DNA]</scope>
    <source>
        <strain evidence="2">SC-2020</strain>
    </source>
</reference>
<evidence type="ECO:0000256" key="1">
    <source>
        <dbReference type="SAM" id="Phobius"/>
    </source>
</evidence>
<keyword evidence="3" id="KW-1185">Reference proteome</keyword>
<dbReference type="AlphaFoldDB" id="A0AAD6RN88"/>
<proteinExistence type="predicted"/>
<accession>A0AAD6RN88</accession>
<keyword evidence="1" id="KW-0812">Transmembrane</keyword>
<protein>
    <recommendedName>
        <fullName evidence="4">60S ribosomal protein L18a-like protein</fullName>
    </recommendedName>
</protein>
<organism evidence="2 3">
    <name type="scientific">Populus alba x Populus x berolinensis</name>
    <dbReference type="NCBI Taxonomy" id="444605"/>
    <lineage>
        <taxon>Eukaryota</taxon>
        <taxon>Viridiplantae</taxon>
        <taxon>Streptophyta</taxon>
        <taxon>Embryophyta</taxon>
        <taxon>Tracheophyta</taxon>
        <taxon>Spermatophyta</taxon>
        <taxon>Magnoliopsida</taxon>
        <taxon>eudicotyledons</taxon>
        <taxon>Gunneridae</taxon>
        <taxon>Pentapetalae</taxon>
        <taxon>rosids</taxon>
        <taxon>fabids</taxon>
        <taxon>Malpighiales</taxon>
        <taxon>Salicaceae</taxon>
        <taxon>Saliceae</taxon>
        <taxon>Populus</taxon>
    </lineage>
</organism>
<dbReference type="PANTHER" id="PTHR46666">
    <property type="entry name" value="60S RIBOSOMAL L18A-LIKE PROTEIN"/>
    <property type="match status" value="1"/>
</dbReference>
<keyword evidence="1" id="KW-0472">Membrane</keyword>
<dbReference type="EMBL" id="JAQIZT010000001">
    <property type="protein sequence ID" value="KAJ7012033.1"/>
    <property type="molecule type" value="Genomic_DNA"/>
</dbReference>
<gene>
    <name evidence="2" type="ORF">NC653_002200</name>
</gene>
<evidence type="ECO:0008006" key="4">
    <source>
        <dbReference type="Google" id="ProtNLM"/>
    </source>
</evidence>
<name>A0AAD6RN88_9ROSI</name>
<evidence type="ECO:0000313" key="2">
    <source>
        <dbReference type="EMBL" id="KAJ7012033.1"/>
    </source>
</evidence>
<dbReference type="Proteomes" id="UP001164929">
    <property type="component" value="Chromosome 1"/>
</dbReference>
<comment type="caution">
    <text evidence="2">The sequence shown here is derived from an EMBL/GenBank/DDBJ whole genome shotgun (WGS) entry which is preliminary data.</text>
</comment>
<keyword evidence="1" id="KW-1133">Transmembrane helix</keyword>
<dbReference type="PANTHER" id="PTHR46666:SF10">
    <property type="entry name" value="RIBOSOMAL PROTEIN L18AE FAMILY"/>
    <property type="match status" value="1"/>
</dbReference>
<evidence type="ECO:0000313" key="3">
    <source>
        <dbReference type="Proteomes" id="UP001164929"/>
    </source>
</evidence>
<sequence>MNQREGDYVPIRDLENVQLGMFDKPLPCFGCGIGWFSLLLGFVFPLMWYFSAILYFGKYYNKDPRERSGLAACAIASILVPLRRCLWRRTIAGASGRYQYSCVWRLESTLSWERPEVSMELLDYNRSRRKVVADEECLPLLLRSCSRCWCREVRCWWWFLQLLRGCVAHVRVWKRVAAVKERRLLVCLGKQGAETYYLLALINFNSLSTKKKSACACR</sequence>